<name>A0AA39I3M3_9BILA</name>
<dbReference type="EMBL" id="JAUCMV010000002">
    <property type="protein sequence ID" value="KAK0416159.1"/>
    <property type="molecule type" value="Genomic_DNA"/>
</dbReference>
<dbReference type="AlphaFoldDB" id="A0AA39I3M3"/>
<protein>
    <submittedName>
        <fullName evidence="2">Uncharacterized protein</fullName>
    </submittedName>
</protein>
<keyword evidence="3" id="KW-1185">Reference proteome</keyword>
<keyword evidence="1" id="KW-0732">Signal</keyword>
<evidence type="ECO:0000313" key="3">
    <source>
        <dbReference type="Proteomes" id="UP001175271"/>
    </source>
</evidence>
<feature type="chain" id="PRO_5041267448" evidence="1">
    <location>
        <begin position="25"/>
        <end position="69"/>
    </location>
</feature>
<reference evidence="2" key="1">
    <citation type="submission" date="2023-06" db="EMBL/GenBank/DDBJ databases">
        <title>Genomic analysis of the entomopathogenic nematode Steinernema hermaphroditum.</title>
        <authorList>
            <person name="Schwarz E.M."/>
            <person name="Heppert J.K."/>
            <person name="Baniya A."/>
            <person name="Schwartz H.T."/>
            <person name="Tan C.-H."/>
            <person name="Antoshechkin I."/>
            <person name="Sternberg P.W."/>
            <person name="Goodrich-Blair H."/>
            <person name="Dillman A.R."/>
        </authorList>
    </citation>
    <scope>NUCLEOTIDE SEQUENCE</scope>
    <source>
        <strain evidence="2">PS9179</strain>
        <tissue evidence="2">Whole animal</tissue>
    </source>
</reference>
<accession>A0AA39I3M3</accession>
<feature type="signal peptide" evidence="1">
    <location>
        <begin position="1"/>
        <end position="24"/>
    </location>
</feature>
<sequence>MERKVLFVAIFVLLAMAALPEVEAGFTCCVFGNKGCSFKCRWKGRCGGYCRGEPRCSRECVCKLCYNDI</sequence>
<organism evidence="2 3">
    <name type="scientific">Steinernema hermaphroditum</name>
    <dbReference type="NCBI Taxonomy" id="289476"/>
    <lineage>
        <taxon>Eukaryota</taxon>
        <taxon>Metazoa</taxon>
        <taxon>Ecdysozoa</taxon>
        <taxon>Nematoda</taxon>
        <taxon>Chromadorea</taxon>
        <taxon>Rhabditida</taxon>
        <taxon>Tylenchina</taxon>
        <taxon>Panagrolaimomorpha</taxon>
        <taxon>Strongyloidoidea</taxon>
        <taxon>Steinernematidae</taxon>
        <taxon>Steinernema</taxon>
    </lineage>
</organism>
<comment type="caution">
    <text evidence="2">The sequence shown here is derived from an EMBL/GenBank/DDBJ whole genome shotgun (WGS) entry which is preliminary data.</text>
</comment>
<gene>
    <name evidence="2" type="ORF">QR680_012321</name>
</gene>
<evidence type="ECO:0000313" key="2">
    <source>
        <dbReference type="EMBL" id="KAK0416159.1"/>
    </source>
</evidence>
<evidence type="ECO:0000256" key="1">
    <source>
        <dbReference type="SAM" id="SignalP"/>
    </source>
</evidence>
<proteinExistence type="predicted"/>
<dbReference type="Proteomes" id="UP001175271">
    <property type="component" value="Unassembled WGS sequence"/>
</dbReference>